<proteinExistence type="predicted"/>
<evidence type="ECO:0000256" key="1">
    <source>
        <dbReference type="SAM" id="MobiDB-lite"/>
    </source>
</evidence>
<accession>A0A6C0KXV7</accession>
<protein>
    <submittedName>
        <fullName evidence="2">Uncharacterized protein</fullName>
    </submittedName>
</protein>
<sequence length="299" mass="33598">MGYPSEDLAAKLSAEKRGKTPASVGGAKKEYKSTDTKITFIKNNKEYTRVVYTNKRNTEYVKYENHWIPVSKLHKKGGSPPTKKLKTVTSETGVDERKKVTWKPGVGERSGIDLNKSPPHSAYSRQGNNKSDTRLTLSPPKGPPKSSAELAAEQRAHADAVSTLAQLRSGSSLPPELMQLGHLSKKEQWDALLERRREKLERRRELREALKPFRPIFDPSDPYTDHHPIRRRKGGTPKTPLDNERITPFVYNTKTDEIEENHEIPLPAAQALIKMRNGAPYYVENAVAASVLASLNIKK</sequence>
<feature type="region of interest" description="Disordered" evidence="1">
    <location>
        <begin position="1"/>
        <end position="29"/>
    </location>
</feature>
<dbReference type="EMBL" id="MN740982">
    <property type="protein sequence ID" value="QHU21168.1"/>
    <property type="molecule type" value="Genomic_DNA"/>
</dbReference>
<feature type="region of interest" description="Disordered" evidence="1">
    <location>
        <begin position="217"/>
        <end position="244"/>
    </location>
</feature>
<dbReference type="AlphaFoldDB" id="A0A6C0KXV7"/>
<organism evidence="2">
    <name type="scientific">viral metagenome</name>
    <dbReference type="NCBI Taxonomy" id="1070528"/>
    <lineage>
        <taxon>unclassified sequences</taxon>
        <taxon>metagenomes</taxon>
        <taxon>organismal metagenomes</taxon>
    </lineage>
</organism>
<reference evidence="2" key="1">
    <citation type="journal article" date="2020" name="Nature">
        <title>Giant virus diversity and host interactions through global metagenomics.</title>
        <authorList>
            <person name="Schulz F."/>
            <person name="Roux S."/>
            <person name="Paez-Espino D."/>
            <person name="Jungbluth S."/>
            <person name="Walsh D.A."/>
            <person name="Denef V.J."/>
            <person name="McMahon K.D."/>
            <person name="Konstantinidis K.T."/>
            <person name="Eloe-Fadrosh E.A."/>
            <person name="Kyrpides N.C."/>
            <person name="Woyke T."/>
        </authorList>
    </citation>
    <scope>NUCLEOTIDE SEQUENCE</scope>
    <source>
        <strain evidence="2">GVMAG-S-3300013094-100</strain>
    </source>
</reference>
<name>A0A6C0KXV7_9ZZZZ</name>
<feature type="region of interest" description="Disordered" evidence="1">
    <location>
        <begin position="71"/>
        <end position="157"/>
    </location>
</feature>
<feature type="compositionally biased region" description="Polar residues" evidence="1">
    <location>
        <begin position="123"/>
        <end position="136"/>
    </location>
</feature>
<evidence type="ECO:0000313" key="2">
    <source>
        <dbReference type="EMBL" id="QHU21168.1"/>
    </source>
</evidence>